<evidence type="ECO:0000313" key="6">
    <source>
        <dbReference type="EMBL" id="KAF2237394.1"/>
    </source>
</evidence>
<comment type="subunit">
    <text evidence="4">Component of the Mediator complex.</text>
</comment>
<evidence type="ECO:0000313" key="7">
    <source>
        <dbReference type="Proteomes" id="UP000800092"/>
    </source>
</evidence>
<dbReference type="GO" id="GO:0016592">
    <property type="term" value="C:mediator complex"/>
    <property type="evidence" value="ECO:0007669"/>
    <property type="project" value="InterPro"/>
</dbReference>
<dbReference type="OrthoDB" id="5418434at2759"/>
<keyword evidence="4" id="KW-0804">Transcription</keyword>
<gene>
    <name evidence="4" type="primary">MED11</name>
    <name evidence="6" type="ORF">EV356DRAFT_511525</name>
</gene>
<name>A0A6A6HGY9_VIRVR</name>
<evidence type="ECO:0000256" key="2">
    <source>
        <dbReference type="ARBA" id="ARBA00008186"/>
    </source>
</evidence>
<feature type="region of interest" description="Disordered" evidence="5">
    <location>
        <begin position="40"/>
        <end position="79"/>
    </location>
</feature>
<organism evidence="6 7">
    <name type="scientific">Viridothelium virens</name>
    <name type="common">Speckled blister lichen</name>
    <name type="synonym">Trypethelium virens</name>
    <dbReference type="NCBI Taxonomy" id="1048519"/>
    <lineage>
        <taxon>Eukaryota</taxon>
        <taxon>Fungi</taxon>
        <taxon>Dikarya</taxon>
        <taxon>Ascomycota</taxon>
        <taxon>Pezizomycotina</taxon>
        <taxon>Dothideomycetes</taxon>
        <taxon>Dothideomycetes incertae sedis</taxon>
        <taxon>Trypetheliales</taxon>
        <taxon>Trypetheliaceae</taxon>
        <taxon>Viridothelium</taxon>
    </lineage>
</organism>
<dbReference type="Pfam" id="PF10280">
    <property type="entry name" value="Med11"/>
    <property type="match status" value="1"/>
</dbReference>
<comment type="function">
    <text evidence="4">Component of the Mediator complex, a coactivator involved in the regulated transcription of nearly all RNA polymerase II-dependent genes. Mediator functions as a bridge to convey information from gene-specific regulatory proteins to the basal RNA polymerase II transcription machinery. Mediator is recruited to promoters by direct interactions with regulatory proteins and serves as a scaffold for the assembly of a functional pre-initiation complex with RNA polymerase II and the general transcription factors.</text>
</comment>
<evidence type="ECO:0000256" key="4">
    <source>
        <dbReference type="RuleBase" id="RU364147"/>
    </source>
</evidence>
<dbReference type="GO" id="GO:0006357">
    <property type="term" value="P:regulation of transcription by RNA polymerase II"/>
    <property type="evidence" value="ECO:0007669"/>
    <property type="project" value="InterPro"/>
</dbReference>
<evidence type="ECO:0000256" key="3">
    <source>
        <dbReference type="ARBA" id="ARBA00023242"/>
    </source>
</evidence>
<evidence type="ECO:0000256" key="1">
    <source>
        <dbReference type="ARBA" id="ARBA00004123"/>
    </source>
</evidence>
<comment type="subcellular location">
    <subcellularLocation>
        <location evidence="1 4">Nucleus</location>
    </subcellularLocation>
</comment>
<keyword evidence="4" id="KW-0805">Transcription regulation</keyword>
<keyword evidence="4" id="KW-0010">Activator</keyword>
<reference evidence="6" key="1">
    <citation type="journal article" date="2020" name="Stud. Mycol.">
        <title>101 Dothideomycetes genomes: a test case for predicting lifestyles and emergence of pathogens.</title>
        <authorList>
            <person name="Haridas S."/>
            <person name="Albert R."/>
            <person name="Binder M."/>
            <person name="Bloem J."/>
            <person name="Labutti K."/>
            <person name="Salamov A."/>
            <person name="Andreopoulos B."/>
            <person name="Baker S."/>
            <person name="Barry K."/>
            <person name="Bills G."/>
            <person name="Bluhm B."/>
            <person name="Cannon C."/>
            <person name="Castanera R."/>
            <person name="Culley D."/>
            <person name="Daum C."/>
            <person name="Ezra D."/>
            <person name="Gonzalez J."/>
            <person name="Henrissat B."/>
            <person name="Kuo A."/>
            <person name="Liang C."/>
            <person name="Lipzen A."/>
            <person name="Lutzoni F."/>
            <person name="Magnuson J."/>
            <person name="Mondo S."/>
            <person name="Nolan M."/>
            <person name="Ohm R."/>
            <person name="Pangilinan J."/>
            <person name="Park H.-J."/>
            <person name="Ramirez L."/>
            <person name="Alfaro M."/>
            <person name="Sun H."/>
            <person name="Tritt A."/>
            <person name="Yoshinaga Y."/>
            <person name="Zwiers L.-H."/>
            <person name="Turgeon B."/>
            <person name="Goodwin S."/>
            <person name="Spatafora J."/>
            <person name="Crous P."/>
            <person name="Grigoriev I."/>
        </authorList>
    </citation>
    <scope>NUCLEOTIDE SEQUENCE</scope>
    <source>
        <strain evidence="6">Tuck. ex Michener</strain>
    </source>
</reference>
<comment type="similarity">
    <text evidence="2 4">Belongs to the Mediator complex subunit 11 family.</text>
</comment>
<sequence length="233" mass="24494">MTNPTSPEFTPFDRIRDLSSISSDIPRLLQSAGLAVSALTNRPLPDPSDADQDLPKHILDAFDEPPGAPSPSDSPSLSAHKEAFRDASASYYTLLQSVSARLRRQVYALEEAGLISESADRYSEAASSSASAIAGAGGAAQAVGMQDDGKQTARVSAGIVGQPAQDVGREAPVTNGGLGNLDVGWLNSRGEGVERGKEGELMEEARRLLEKVVVRMEGREAEEGSAMEGVEQA</sequence>
<dbReference type="InterPro" id="IPR019404">
    <property type="entry name" value="Mediator_Med11"/>
</dbReference>
<dbReference type="AlphaFoldDB" id="A0A6A6HGY9"/>
<accession>A0A6A6HGY9</accession>
<dbReference type="Gene3D" id="1.10.287.3490">
    <property type="match status" value="1"/>
</dbReference>
<dbReference type="GO" id="GO:0003712">
    <property type="term" value="F:transcription coregulator activity"/>
    <property type="evidence" value="ECO:0007669"/>
    <property type="project" value="InterPro"/>
</dbReference>
<evidence type="ECO:0000256" key="5">
    <source>
        <dbReference type="SAM" id="MobiDB-lite"/>
    </source>
</evidence>
<protein>
    <recommendedName>
        <fullName evidence="4">Mediator of RNA polymerase II transcription subunit 11</fullName>
    </recommendedName>
    <alternativeName>
        <fullName evidence="4">Mediator complex subunit 11</fullName>
    </alternativeName>
</protein>
<proteinExistence type="inferred from homology"/>
<keyword evidence="7" id="KW-1185">Reference proteome</keyword>
<dbReference type="EMBL" id="ML991780">
    <property type="protein sequence ID" value="KAF2237394.1"/>
    <property type="molecule type" value="Genomic_DNA"/>
</dbReference>
<dbReference type="Proteomes" id="UP000800092">
    <property type="component" value="Unassembled WGS sequence"/>
</dbReference>
<keyword evidence="3 4" id="KW-0539">Nucleus</keyword>